<evidence type="ECO:0000256" key="1">
    <source>
        <dbReference type="ARBA" id="ARBA00022553"/>
    </source>
</evidence>
<gene>
    <name evidence="5" type="ORF">Q8A70_03760</name>
</gene>
<dbReference type="PANTHER" id="PTHR45339:SF1">
    <property type="entry name" value="HYBRID SIGNAL TRANSDUCTION HISTIDINE KINASE J"/>
    <property type="match status" value="1"/>
</dbReference>
<name>A0ABU0YJC1_9PROT</name>
<proteinExistence type="predicted"/>
<organism evidence="5 6">
    <name type="scientific">Dongia sedimenti</name>
    <dbReference type="NCBI Taxonomy" id="3064282"/>
    <lineage>
        <taxon>Bacteria</taxon>
        <taxon>Pseudomonadati</taxon>
        <taxon>Pseudomonadota</taxon>
        <taxon>Alphaproteobacteria</taxon>
        <taxon>Rhodospirillales</taxon>
        <taxon>Dongiaceae</taxon>
        <taxon>Dongia</taxon>
    </lineage>
</organism>
<accession>A0ABU0YJC1</accession>
<dbReference type="Gene3D" id="3.40.50.2300">
    <property type="match status" value="1"/>
</dbReference>
<evidence type="ECO:0000259" key="4">
    <source>
        <dbReference type="PROSITE" id="PS50110"/>
    </source>
</evidence>
<feature type="modified residue" description="4-aspartylphosphate" evidence="3">
    <location>
        <position position="69"/>
    </location>
</feature>
<evidence type="ECO:0000313" key="5">
    <source>
        <dbReference type="EMBL" id="MDQ7246763.1"/>
    </source>
</evidence>
<dbReference type="InterPro" id="IPR011006">
    <property type="entry name" value="CheY-like_superfamily"/>
</dbReference>
<evidence type="ECO:0000256" key="2">
    <source>
        <dbReference type="ARBA" id="ARBA00023012"/>
    </source>
</evidence>
<protein>
    <submittedName>
        <fullName evidence="5">Response regulator</fullName>
    </submittedName>
</protein>
<reference evidence="6" key="1">
    <citation type="submission" date="2023-08" db="EMBL/GenBank/DDBJ databases">
        <title>Rhodospirillaceae gen. nov., a novel taxon isolated from the Yangtze River Yuezi River estuary sludge.</title>
        <authorList>
            <person name="Ruan L."/>
        </authorList>
    </citation>
    <scope>NUCLEOTIDE SEQUENCE [LARGE SCALE GENOMIC DNA]</scope>
    <source>
        <strain evidence="6">R-7</strain>
    </source>
</reference>
<dbReference type="PROSITE" id="PS50110">
    <property type="entry name" value="RESPONSE_REGULATORY"/>
    <property type="match status" value="1"/>
</dbReference>
<dbReference type="RefSeq" id="WP_379954158.1">
    <property type="nucleotide sequence ID" value="NZ_JAUYVI010000001.1"/>
</dbReference>
<keyword evidence="2" id="KW-0902">Two-component regulatory system</keyword>
<comment type="caution">
    <text evidence="5">The sequence shown here is derived from an EMBL/GenBank/DDBJ whole genome shotgun (WGS) entry which is preliminary data.</text>
</comment>
<dbReference type="Pfam" id="PF00072">
    <property type="entry name" value="Response_reg"/>
    <property type="match status" value="1"/>
</dbReference>
<dbReference type="SUPFAM" id="SSF52172">
    <property type="entry name" value="CheY-like"/>
    <property type="match status" value="1"/>
</dbReference>
<evidence type="ECO:0000313" key="6">
    <source>
        <dbReference type="Proteomes" id="UP001230156"/>
    </source>
</evidence>
<keyword evidence="1 3" id="KW-0597">Phosphoprotein</keyword>
<evidence type="ECO:0000256" key="3">
    <source>
        <dbReference type="PROSITE-ProRule" id="PRU00169"/>
    </source>
</evidence>
<dbReference type="InterPro" id="IPR001789">
    <property type="entry name" value="Sig_transdc_resp-reg_receiver"/>
</dbReference>
<dbReference type="SMART" id="SM00448">
    <property type="entry name" value="REC"/>
    <property type="match status" value="1"/>
</dbReference>
<dbReference type="CDD" id="cd17548">
    <property type="entry name" value="REC_DivK-like"/>
    <property type="match status" value="1"/>
</dbReference>
<sequence>MSDKQPLSLEEKRKRAAEKTILIVEDNELNMKLFHDLIQAHGYNILQTKDGMEALKLARQHKPDLILMDIQLPEVSGLEVTKWIKEDDNLKSIPIIAVTAFAMKGDEEKIREGGCEAYIAKPISVVQFLETVDRFLQ</sequence>
<dbReference type="Proteomes" id="UP001230156">
    <property type="component" value="Unassembled WGS sequence"/>
</dbReference>
<feature type="domain" description="Response regulatory" evidence="4">
    <location>
        <begin position="20"/>
        <end position="136"/>
    </location>
</feature>
<dbReference type="PANTHER" id="PTHR45339">
    <property type="entry name" value="HYBRID SIGNAL TRANSDUCTION HISTIDINE KINASE J"/>
    <property type="match status" value="1"/>
</dbReference>
<keyword evidence="6" id="KW-1185">Reference proteome</keyword>
<dbReference type="EMBL" id="JAUYVI010000001">
    <property type="protein sequence ID" value="MDQ7246763.1"/>
    <property type="molecule type" value="Genomic_DNA"/>
</dbReference>